<feature type="region of interest" description="Disordered" evidence="4">
    <location>
        <begin position="1"/>
        <end position="112"/>
    </location>
</feature>
<organism evidence="5">
    <name type="scientific">Ostreococcus mediterraneus</name>
    <dbReference type="NCBI Taxonomy" id="1486918"/>
    <lineage>
        <taxon>Eukaryota</taxon>
        <taxon>Viridiplantae</taxon>
        <taxon>Chlorophyta</taxon>
        <taxon>Mamiellophyceae</taxon>
        <taxon>Mamiellales</taxon>
        <taxon>Bathycoccaceae</taxon>
        <taxon>Ostreococcus</taxon>
    </lineage>
</organism>
<evidence type="ECO:0000313" key="5">
    <source>
        <dbReference type="EMBL" id="CAD8579508.1"/>
    </source>
</evidence>
<dbReference type="GO" id="GO:0085020">
    <property type="term" value="P:protein K6-linked ubiquitination"/>
    <property type="evidence" value="ECO:0007669"/>
    <property type="project" value="TreeGrafter"/>
</dbReference>
<dbReference type="AlphaFoldDB" id="A0A7S0PMS0"/>
<name>A0A7S0PMS0_9CHLO</name>
<feature type="region of interest" description="Disordered" evidence="4">
    <location>
        <begin position="129"/>
        <end position="149"/>
    </location>
</feature>
<proteinExistence type="predicted"/>
<keyword evidence="1" id="KW-0677">Repeat</keyword>
<dbReference type="PANTHER" id="PTHR24171:SF8">
    <property type="entry name" value="BRCA1-ASSOCIATED RING DOMAIN PROTEIN 1"/>
    <property type="match status" value="1"/>
</dbReference>
<dbReference type="Gene3D" id="1.25.40.20">
    <property type="entry name" value="Ankyrin repeat-containing domain"/>
    <property type="match status" value="2"/>
</dbReference>
<evidence type="ECO:0000256" key="2">
    <source>
        <dbReference type="ARBA" id="ARBA00023043"/>
    </source>
</evidence>
<dbReference type="PRINTS" id="PR01415">
    <property type="entry name" value="ANKYRIN"/>
</dbReference>
<dbReference type="InterPro" id="IPR002110">
    <property type="entry name" value="Ankyrin_rpt"/>
</dbReference>
<dbReference type="PANTHER" id="PTHR24171">
    <property type="entry name" value="ANKYRIN REPEAT DOMAIN-CONTAINING PROTEIN 39-RELATED"/>
    <property type="match status" value="1"/>
</dbReference>
<evidence type="ECO:0000256" key="1">
    <source>
        <dbReference type="ARBA" id="ARBA00022737"/>
    </source>
</evidence>
<evidence type="ECO:0000256" key="4">
    <source>
        <dbReference type="SAM" id="MobiDB-lite"/>
    </source>
</evidence>
<dbReference type="SUPFAM" id="SSF48403">
    <property type="entry name" value="Ankyrin repeat"/>
    <property type="match status" value="1"/>
</dbReference>
<dbReference type="EMBL" id="HBEW01002796">
    <property type="protein sequence ID" value="CAD8579508.1"/>
    <property type="molecule type" value="Transcribed_RNA"/>
</dbReference>
<feature type="compositionally biased region" description="Acidic residues" evidence="4">
    <location>
        <begin position="31"/>
        <end position="43"/>
    </location>
</feature>
<feature type="repeat" description="ANK" evidence="3">
    <location>
        <begin position="276"/>
        <end position="308"/>
    </location>
</feature>
<accession>A0A7S0PMS0</accession>
<feature type="compositionally biased region" description="Basic and acidic residues" evidence="4">
    <location>
        <begin position="87"/>
        <end position="112"/>
    </location>
</feature>
<keyword evidence="2 3" id="KW-0040">ANK repeat</keyword>
<dbReference type="SMART" id="SM00248">
    <property type="entry name" value="ANK"/>
    <property type="match status" value="3"/>
</dbReference>
<dbReference type="PROSITE" id="PS50088">
    <property type="entry name" value="ANK_REPEAT"/>
    <property type="match status" value="2"/>
</dbReference>
<dbReference type="PROSITE" id="PS50297">
    <property type="entry name" value="ANK_REP_REGION"/>
    <property type="match status" value="2"/>
</dbReference>
<gene>
    <name evidence="5" type="ORF">OMED0929_LOCUS2303</name>
</gene>
<reference evidence="5" key="1">
    <citation type="submission" date="2021-01" db="EMBL/GenBank/DDBJ databases">
        <authorList>
            <person name="Corre E."/>
            <person name="Pelletier E."/>
            <person name="Niang G."/>
            <person name="Scheremetjew M."/>
            <person name="Finn R."/>
            <person name="Kale V."/>
            <person name="Holt S."/>
            <person name="Cochrane G."/>
            <person name="Meng A."/>
            <person name="Brown T."/>
            <person name="Cohen L."/>
        </authorList>
    </citation>
    <scope>NUCLEOTIDE SEQUENCE</scope>
    <source>
        <strain evidence="5">Clade-D-RCC2572</strain>
    </source>
</reference>
<protein>
    <submittedName>
        <fullName evidence="5">Uncharacterized protein</fullName>
    </submittedName>
</protein>
<feature type="repeat" description="ANK" evidence="3">
    <location>
        <begin position="203"/>
        <end position="235"/>
    </location>
</feature>
<dbReference type="Pfam" id="PF12796">
    <property type="entry name" value="Ank_2"/>
    <property type="match status" value="2"/>
</dbReference>
<dbReference type="InterPro" id="IPR036770">
    <property type="entry name" value="Ankyrin_rpt-contain_sf"/>
</dbReference>
<dbReference type="GO" id="GO:0004842">
    <property type="term" value="F:ubiquitin-protein transferase activity"/>
    <property type="evidence" value="ECO:0007669"/>
    <property type="project" value="TreeGrafter"/>
</dbReference>
<sequence>MGLVARPRLTTDDRSMTTNDQDTLKRALDDVIGEDDDDDDDRGDDVPRDAGEDGTAERVVAARVTQDGDDDDDATSDATHSRVHVTFVRDDGDGDHDASTATREGDDVEKQQRMTLEREVWRTVLRVCDDDENGDDGEDAYAFEGDNDGGDVSNIAIGSGAVDEVAMARPRLDHENEDDVEAFRMLLESALNLNLDVDAKSDDGDGALHLASLYGKTAFVKELIAAGATVAVRDESGGTPLHDACASGHLAIVHELCLAATKNGTIMEYIHMTDEDGEQCLHLAARGEHHEIVSYLLENGADARSMNSDGRTPADVCEDESLANVLREAAAAAR</sequence>
<evidence type="ECO:0000256" key="3">
    <source>
        <dbReference type="PROSITE-ProRule" id="PRU00023"/>
    </source>
</evidence>